<accession>A0ABP8XX30</accession>
<dbReference type="EC" id="3.2.1.52" evidence="3"/>
<protein>
    <recommendedName>
        <fullName evidence="3">beta-N-acetylhexosaminidase</fullName>
        <ecNumber evidence="3">3.2.1.52</ecNumber>
    </recommendedName>
</protein>
<comment type="catalytic activity">
    <reaction evidence="1">
        <text>Hydrolysis of terminal non-reducing N-acetyl-D-hexosamine residues in N-acetyl-beta-D-hexosaminides.</text>
        <dbReference type="EC" id="3.2.1.52"/>
    </reaction>
</comment>
<reference evidence="8" key="1">
    <citation type="journal article" date="2019" name="Int. J. Syst. Evol. Microbiol.">
        <title>The Global Catalogue of Microorganisms (GCM) 10K type strain sequencing project: providing services to taxonomists for standard genome sequencing and annotation.</title>
        <authorList>
            <consortium name="The Broad Institute Genomics Platform"/>
            <consortium name="The Broad Institute Genome Sequencing Center for Infectious Disease"/>
            <person name="Wu L."/>
            <person name="Ma J."/>
        </authorList>
    </citation>
    <scope>NUCLEOTIDE SEQUENCE [LARGE SCALE GENOMIC DNA]</scope>
    <source>
        <strain evidence="8">JCM 18961</strain>
    </source>
</reference>
<proteinExistence type="inferred from homology"/>
<dbReference type="SUPFAM" id="SSF51445">
    <property type="entry name" value="(Trans)glycosidases"/>
    <property type="match status" value="1"/>
</dbReference>
<evidence type="ECO:0000256" key="5">
    <source>
        <dbReference type="ARBA" id="ARBA00023295"/>
    </source>
</evidence>
<gene>
    <name evidence="7" type="ORF">GCM10025782_09810</name>
</gene>
<keyword evidence="8" id="KW-1185">Reference proteome</keyword>
<evidence type="ECO:0000256" key="1">
    <source>
        <dbReference type="ARBA" id="ARBA00001231"/>
    </source>
</evidence>
<sequence>MERRTPPRVASLVVALATTLGTVVTTGTGPAGASTTPASLAQAAYARMSQAQRVGQLFMVGTPATGLSTAAAYAVSTYHVGNLILTGRSYGGPAPVRYLAASADRRTTSTATAGVPLLIATDQEGGAVQVLQGNGFTRIPTALIQGTWSDGTLTASAASWAQQLTRAGVNLNLAPVMDTVPATLGTANAPIGHWYREYGHTPAVVAVKGSDVVRGERSAGLAVTAKHFPGLGHVLANTDTTAGVTDTVTTRTAADLAPFRAAIAAGAPVVMVSLATYARIDAAHPAAFSPTVVTGMIRGDLGFHGVVMSDDLGNARQVAAWSPGARAVDFISAGGDVVLTVNPSVLPAMAVAVNARATADPVFRAKVDAAAYRVLLAKATYGLLAPRLATDGALGTLTVAALQRWLGLSATGSLGSTTIRALQARVGTTADGLWGPASMAALQSYLGITRDGATTWNSRTVNDLQAYLNTQL</sequence>
<evidence type="ECO:0000256" key="4">
    <source>
        <dbReference type="ARBA" id="ARBA00022801"/>
    </source>
</evidence>
<dbReference type="RefSeq" id="WP_345501564.1">
    <property type="nucleotide sequence ID" value="NZ_BAABLO010000004.1"/>
</dbReference>
<name>A0ABP8XX30_9MICO</name>
<evidence type="ECO:0000256" key="2">
    <source>
        <dbReference type="ARBA" id="ARBA00005336"/>
    </source>
</evidence>
<dbReference type="Proteomes" id="UP001500556">
    <property type="component" value="Unassembled WGS sequence"/>
</dbReference>
<dbReference type="PANTHER" id="PTHR30480">
    <property type="entry name" value="BETA-HEXOSAMINIDASE-RELATED"/>
    <property type="match status" value="1"/>
</dbReference>
<dbReference type="InterPro" id="IPR001764">
    <property type="entry name" value="Glyco_hydro_3_N"/>
</dbReference>
<evidence type="ECO:0000313" key="8">
    <source>
        <dbReference type="Proteomes" id="UP001500556"/>
    </source>
</evidence>
<dbReference type="Gene3D" id="3.20.20.300">
    <property type="entry name" value="Glycoside hydrolase, family 3, N-terminal domain"/>
    <property type="match status" value="1"/>
</dbReference>
<evidence type="ECO:0000313" key="7">
    <source>
        <dbReference type="EMBL" id="GAA4715286.1"/>
    </source>
</evidence>
<dbReference type="InterPro" id="IPR036962">
    <property type="entry name" value="Glyco_hydro_3_N_sf"/>
</dbReference>
<dbReference type="Pfam" id="PF00933">
    <property type="entry name" value="Glyco_hydro_3"/>
    <property type="match status" value="1"/>
</dbReference>
<evidence type="ECO:0000256" key="3">
    <source>
        <dbReference type="ARBA" id="ARBA00012663"/>
    </source>
</evidence>
<dbReference type="EMBL" id="BAABLO010000004">
    <property type="protein sequence ID" value="GAA4715286.1"/>
    <property type="molecule type" value="Genomic_DNA"/>
</dbReference>
<keyword evidence="5" id="KW-0326">Glycosidase</keyword>
<dbReference type="PANTHER" id="PTHR30480:SF13">
    <property type="entry name" value="BETA-HEXOSAMINIDASE"/>
    <property type="match status" value="1"/>
</dbReference>
<comment type="caution">
    <text evidence="7">The sequence shown here is derived from an EMBL/GenBank/DDBJ whole genome shotgun (WGS) entry which is preliminary data.</text>
</comment>
<organism evidence="7 8">
    <name type="scientific">Pedococcus ginsenosidimutans</name>
    <dbReference type="NCBI Taxonomy" id="490570"/>
    <lineage>
        <taxon>Bacteria</taxon>
        <taxon>Bacillati</taxon>
        <taxon>Actinomycetota</taxon>
        <taxon>Actinomycetes</taxon>
        <taxon>Micrococcales</taxon>
        <taxon>Intrasporangiaceae</taxon>
        <taxon>Pedococcus</taxon>
    </lineage>
</organism>
<comment type="similarity">
    <text evidence="2">Belongs to the glycosyl hydrolase 3 family.</text>
</comment>
<dbReference type="InterPro" id="IPR017853">
    <property type="entry name" value="GH"/>
</dbReference>
<evidence type="ECO:0000259" key="6">
    <source>
        <dbReference type="Pfam" id="PF00933"/>
    </source>
</evidence>
<keyword evidence="4" id="KW-0378">Hydrolase</keyword>
<dbReference type="InterPro" id="IPR019800">
    <property type="entry name" value="Glyco_hydro_3_AS"/>
</dbReference>
<dbReference type="InterPro" id="IPR050226">
    <property type="entry name" value="NagZ_Beta-hexosaminidase"/>
</dbReference>
<dbReference type="PROSITE" id="PS00775">
    <property type="entry name" value="GLYCOSYL_HYDROL_F3"/>
    <property type="match status" value="1"/>
</dbReference>
<feature type="domain" description="Glycoside hydrolase family 3 N-terminal" evidence="6">
    <location>
        <begin position="53"/>
        <end position="375"/>
    </location>
</feature>